<protein>
    <submittedName>
        <fullName evidence="1">Uncharacterized protein</fullName>
    </submittedName>
</protein>
<dbReference type="EMBL" id="LR796544">
    <property type="protein sequence ID" value="CAB4150388.1"/>
    <property type="molecule type" value="Genomic_DNA"/>
</dbReference>
<evidence type="ECO:0000313" key="1">
    <source>
        <dbReference type="EMBL" id="CAB4150388.1"/>
    </source>
</evidence>
<organism evidence="1">
    <name type="scientific">uncultured Caudovirales phage</name>
    <dbReference type="NCBI Taxonomy" id="2100421"/>
    <lineage>
        <taxon>Viruses</taxon>
        <taxon>Duplodnaviria</taxon>
        <taxon>Heunggongvirae</taxon>
        <taxon>Uroviricota</taxon>
        <taxon>Caudoviricetes</taxon>
        <taxon>Peduoviridae</taxon>
        <taxon>Maltschvirus</taxon>
        <taxon>Maltschvirus maltsch</taxon>
    </lineage>
</organism>
<accession>A0A6J5MUK7</accession>
<gene>
    <name evidence="1" type="ORF">UFOVP567_26</name>
</gene>
<name>A0A6J5MUK7_9CAUD</name>
<sequence>MSGPTAKMRVIDLGSVEFADLFLATSVRDLAETQNATFRDSRSVLLSFVETSGSGWEVFAGVTQWIRVIVDIPQGIDQIRLTTRGTDCKLELVDDTAGATMATHSHAASEDTIVSTYVLPSTGVREFSITIGVAGFVRLATFEWDSTLLP</sequence>
<reference evidence="1" key="1">
    <citation type="submission" date="2020-04" db="EMBL/GenBank/DDBJ databases">
        <authorList>
            <person name="Chiriac C."/>
            <person name="Salcher M."/>
            <person name="Ghai R."/>
            <person name="Kavagutti S V."/>
        </authorList>
    </citation>
    <scope>NUCLEOTIDE SEQUENCE</scope>
</reference>
<proteinExistence type="predicted"/>